<evidence type="ECO:0000313" key="3">
    <source>
        <dbReference type="Proteomes" id="UP000198848"/>
    </source>
</evidence>
<dbReference type="InterPro" id="IPR000914">
    <property type="entry name" value="SBP_5_dom"/>
</dbReference>
<dbReference type="Pfam" id="PF00496">
    <property type="entry name" value="SBP_bac_5"/>
    <property type="match status" value="1"/>
</dbReference>
<dbReference type="Gene3D" id="3.90.76.10">
    <property type="entry name" value="Dipeptide-binding Protein, Domain 1"/>
    <property type="match status" value="1"/>
</dbReference>
<dbReference type="InterPro" id="IPR030678">
    <property type="entry name" value="Peptide/Ni-bd"/>
</dbReference>
<dbReference type="InterPro" id="IPR039424">
    <property type="entry name" value="SBP_5"/>
</dbReference>
<dbReference type="GO" id="GO:0042597">
    <property type="term" value="C:periplasmic space"/>
    <property type="evidence" value="ECO:0007669"/>
    <property type="project" value="UniProtKB-ARBA"/>
</dbReference>
<dbReference type="OrthoDB" id="233597at2157"/>
<dbReference type="Proteomes" id="UP000198848">
    <property type="component" value="Unassembled WGS sequence"/>
</dbReference>
<dbReference type="STRING" id="1095778.SAMN04489842_3958"/>
<gene>
    <name evidence="2" type="ORF">SAMN04489842_3958</name>
</gene>
<dbReference type="EMBL" id="FNLC01000007">
    <property type="protein sequence ID" value="SDR43440.1"/>
    <property type="molecule type" value="Genomic_DNA"/>
</dbReference>
<dbReference type="PROSITE" id="PS51318">
    <property type="entry name" value="TAT"/>
    <property type="match status" value="1"/>
</dbReference>
<dbReference type="RefSeq" id="WP_090385742.1">
    <property type="nucleotide sequence ID" value="NZ_FNLC01000007.1"/>
</dbReference>
<dbReference type="SUPFAM" id="SSF53850">
    <property type="entry name" value="Periplasmic binding protein-like II"/>
    <property type="match status" value="1"/>
</dbReference>
<proteinExistence type="predicted"/>
<sequence length="515" mass="57278">MTLESSRRRVLAGIAGGGVAGLAGCAESSSRDNDTGFTIGLSSDPTSTDSYDTWGGMAPYWTRVVEPLVWGTDDMQPKPWLATDWTATDDTTWVFELREGVQFHNGDELTADDVVHSFEEDILTDRGDFVHGWLHLEPGSVTKIDDYTVEFENRDPFPGFPGTIAHNMIDIQPPEADRRAGEIIGTGPFTLEEIERGQYVRVERFDDYWGDEPNPSELTFRAAEDATTRTDLLVSGDADVIYDPAKSRVSSLREHDDVRLETQQSSGATSVWINIHRTPTDDTDLRRALNYAISQEEIVETVLEGIGKPADGPISTVVDWAVDSELPTYERDRTTARDLVDQSSYDGEELTCLVDNDMDNGRDLAQILQAEFDEIGVTVDVEILERASLQDRTDSGEFHLELGSTGSNSPAADYLMWENFHTRGIENNDLHEADGTGLYNLGGDVDDLIERGYQTRDPDEKREAYVEAQRKIVDAAVVVPLYYQEDAVAFDATLEGIDLHPIAALVEWHDLARTT</sequence>
<reference evidence="3" key="1">
    <citation type="submission" date="2016-10" db="EMBL/GenBank/DDBJ databases">
        <authorList>
            <person name="Varghese N."/>
            <person name="Submissions S."/>
        </authorList>
    </citation>
    <scope>NUCLEOTIDE SEQUENCE [LARGE SCALE GENOMIC DNA]</scope>
    <source>
        <strain evidence="3">DSM 24767</strain>
    </source>
</reference>
<dbReference type="GO" id="GO:0015833">
    <property type="term" value="P:peptide transport"/>
    <property type="evidence" value="ECO:0007669"/>
    <property type="project" value="TreeGrafter"/>
</dbReference>
<dbReference type="GO" id="GO:0043190">
    <property type="term" value="C:ATP-binding cassette (ABC) transporter complex"/>
    <property type="evidence" value="ECO:0007669"/>
    <property type="project" value="InterPro"/>
</dbReference>
<dbReference type="Gene3D" id="3.40.190.10">
    <property type="entry name" value="Periplasmic binding protein-like II"/>
    <property type="match status" value="1"/>
</dbReference>
<dbReference type="AlphaFoldDB" id="A0A1H1J0W8"/>
<dbReference type="GO" id="GO:1904680">
    <property type="term" value="F:peptide transmembrane transporter activity"/>
    <property type="evidence" value="ECO:0007669"/>
    <property type="project" value="TreeGrafter"/>
</dbReference>
<keyword evidence="3" id="KW-1185">Reference proteome</keyword>
<feature type="domain" description="Solute-binding protein family 5" evidence="1">
    <location>
        <begin position="76"/>
        <end position="425"/>
    </location>
</feature>
<accession>A0A1H1J0W8</accession>
<dbReference type="PROSITE" id="PS51257">
    <property type="entry name" value="PROKAR_LIPOPROTEIN"/>
    <property type="match status" value="1"/>
</dbReference>
<organism evidence="2 3">
    <name type="scientific">Natronobacterium texcoconense</name>
    <dbReference type="NCBI Taxonomy" id="1095778"/>
    <lineage>
        <taxon>Archaea</taxon>
        <taxon>Methanobacteriati</taxon>
        <taxon>Methanobacteriota</taxon>
        <taxon>Stenosarchaea group</taxon>
        <taxon>Halobacteria</taxon>
        <taxon>Halobacteriales</taxon>
        <taxon>Natrialbaceae</taxon>
        <taxon>Natronobacterium</taxon>
    </lineage>
</organism>
<dbReference type="Gene3D" id="3.10.105.10">
    <property type="entry name" value="Dipeptide-binding Protein, Domain 3"/>
    <property type="match status" value="1"/>
</dbReference>
<evidence type="ECO:0000313" key="2">
    <source>
        <dbReference type="EMBL" id="SDR43440.1"/>
    </source>
</evidence>
<dbReference type="CDD" id="cd00995">
    <property type="entry name" value="PBP2_NikA_DppA_OppA_like"/>
    <property type="match status" value="1"/>
</dbReference>
<dbReference type="PANTHER" id="PTHR30290">
    <property type="entry name" value="PERIPLASMIC BINDING COMPONENT OF ABC TRANSPORTER"/>
    <property type="match status" value="1"/>
</dbReference>
<protein>
    <submittedName>
        <fullName evidence="2">Peptide/nickel transport system substrate-binding protein</fullName>
    </submittedName>
</protein>
<name>A0A1H1J0W8_NATTX</name>
<dbReference type="InterPro" id="IPR006311">
    <property type="entry name" value="TAT_signal"/>
</dbReference>
<dbReference type="PIRSF" id="PIRSF002741">
    <property type="entry name" value="MppA"/>
    <property type="match status" value="1"/>
</dbReference>
<evidence type="ECO:0000259" key="1">
    <source>
        <dbReference type="Pfam" id="PF00496"/>
    </source>
</evidence>